<protein>
    <recommendedName>
        <fullName evidence="1">Putative restriction endonuclease domain-containing protein</fullName>
    </recommendedName>
</protein>
<keyword evidence="3" id="KW-1185">Reference proteome</keyword>
<dbReference type="Pfam" id="PF05685">
    <property type="entry name" value="Uma2"/>
    <property type="match status" value="1"/>
</dbReference>
<reference evidence="2 3" key="1">
    <citation type="submission" date="2023-03" db="EMBL/GenBank/DDBJ databases">
        <title>Description of Hydrogenimonas sp. ISO32.</title>
        <authorList>
            <person name="Mino S."/>
            <person name="Fukazawa S."/>
            <person name="Sawabe T."/>
        </authorList>
    </citation>
    <scope>NUCLEOTIDE SEQUENCE [LARGE SCALE GENOMIC DNA]</scope>
    <source>
        <strain evidence="2 3">ISO32</strain>
    </source>
</reference>
<dbReference type="InterPro" id="IPR011335">
    <property type="entry name" value="Restrct_endonuc-II-like"/>
</dbReference>
<dbReference type="InterPro" id="IPR012296">
    <property type="entry name" value="Nuclease_put_TT1808"/>
</dbReference>
<dbReference type="Gene3D" id="3.90.1570.10">
    <property type="entry name" value="tt1808, chain A"/>
    <property type="match status" value="1"/>
</dbReference>
<dbReference type="PANTHER" id="PTHR36558">
    <property type="entry name" value="GLR1098 PROTEIN"/>
    <property type="match status" value="1"/>
</dbReference>
<evidence type="ECO:0000313" key="3">
    <source>
        <dbReference type="Proteomes" id="UP001321445"/>
    </source>
</evidence>
<dbReference type="CDD" id="cd06260">
    <property type="entry name" value="DUF820-like"/>
    <property type="match status" value="1"/>
</dbReference>
<organism evidence="2 3">
    <name type="scientific">Hydrogenimonas cancrithermarum</name>
    <dbReference type="NCBI Taxonomy" id="2993563"/>
    <lineage>
        <taxon>Bacteria</taxon>
        <taxon>Pseudomonadati</taxon>
        <taxon>Campylobacterota</taxon>
        <taxon>Epsilonproteobacteria</taxon>
        <taxon>Campylobacterales</taxon>
        <taxon>Hydrogenimonadaceae</taxon>
        <taxon>Hydrogenimonas</taxon>
    </lineage>
</organism>
<proteinExistence type="predicted"/>
<accession>A0ABN6WYT2</accession>
<gene>
    <name evidence="2" type="ORF">HCR_17370</name>
</gene>
<name>A0ABN6WYT2_9BACT</name>
<sequence length="182" mass="21233">MAALKWEDLPHYTYEDYKQWEGDWELIGGVAYAMAPAPVKIHQKLMGDIYSQIREKLLACENCEVLFEEDWKVSEDTVFRPDVAVVCNDDNENFITKTPEVIFEILSPSTARRDEGLKFEMYAAEGVKYYVLVYPNELVAKVYRNGGEGFRKVGDFRRETVSFERLVCDFAFDFDALFSRFR</sequence>
<evidence type="ECO:0000259" key="1">
    <source>
        <dbReference type="Pfam" id="PF05685"/>
    </source>
</evidence>
<feature type="domain" description="Putative restriction endonuclease" evidence="1">
    <location>
        <begin position="15"/>
        <end position="150"/>
    </location>
</feature>
<dbReference type="PANTHER" id="PTHR36558:SF1">
    <property type="entry name" value="RESTRICTION ENDONUCLEASE DOMAIN-CONTAINING PROTEIN-RELATED"/>
    <property type="match status" value="1"/>
</dbReference>
<dbReference type="Proteomes" id="UP001321445">
    <property type="component" value="Chromosome"/>
</dbReference>
<dbReference type="SUPFAM" id="SSF52980">
    <property type="entry name" value="Restriction endonuclease-like"/>
    <property type="match status" value="1"/>
</dbReference>
<dbReference type="EMBL" id="AP027370">
    <property type="protein sequence ID" value="BDY13425.1"/>
    <property type="molecule type" value="Genomic_DNA"/>
</dbReference>
<dbReference type="RefSeq" id="WP_286336378.1">
    <property type="nucleotide sequence ID" value="NZ_AP027370.1"/>
</dbReference>
<dbReference type="InterPro" id="IPR008538">
    <property type="entry name" value="Uma2"/>
</dbReference>
<evidence type="ECO:0000313" key="2">
    <source>
        <dbReference type="EMBL" id="BDY13425.1"/>
    </source>
</evidence>